<feature type="compositionally biased region" description="Basic residues" evidence="1">
    <location>
        <begin position="1"/>
        <end position="10"/>
    </location>
</feature>
<dbReference type="EMBL" id="CP073633">
    <property type="protein sequence ID" value="WHQ70576.1"/>
    <property type="molecule type" value="Genomic_DNA"/>
</dbReference>
<proteinExistence type="predicted"/>
<dbReference type="Proteomes" id="UP001223720">
    <property type="component" value="Chromosome"/>
</dbReference>
<sequence>MGRGGKRVGASRKPSSKNVLSREIADRAAKEGITPLEVMLKAMRLHVVWDEWDRAADIA</sequence>
<name>A0AAX3WGU5_METEX</name>
<reference evidence="2" key="1">
    <citation type="journal article" date="2022" name="Biotechnol. Bioprocess Eng.">
        <title>Pan-genome Analysis Reveals Comparative Genomic Features of Central Metabolic Pathways in Methylorubrum extorquens.</title>
        <authorList>
            <person name="Lee G.M."/>
            <person name="Scott-Nevros Z.K."/>
            <person name="Lee S.-M."/>
            <person name="Kim D."/>
        </authorList>
    </citation>
    <scope>NUCLEOTIDE SEQUENCE</scope>
    <source>
        <strain evidence="2">ATCC 55366</strain>
    </source>
</reference>
<dbReference type="AlphaFoldDB" id="A0AAX3WGU5"/>
<dbReference type="RefSeq" id="WP_283535848.1">
    <property type="nucleotide sequence ID" value="NZ_CP073633.1"/>
</dbReference>
<accession>A0AAX3WGU5</accession>
<gene>
    <name evidence="2" type="ORF">KEC54_02860</name>
</gene>
<feature type="region of interest" description="Disordered" evidence="1">
    <location>
        <begin position="1"/>
        <end position="23"/>
    </location>
</feature>
<organism evidence="2 3">
    <name type="scientific">Methylorubrum extorquens</name>
    <name type="common">Methylobacterium dichloromethanicum</name>
    <name type="synonym">Methylobacterium extorquens</name>
    <dbReference type="NCBI Taxonomy" id="408"/>
    <lineage>
        <taxon>Bacteria</taxon>
        <taxon>Pseudomonadati</taxon>
        <taxon>Pseudomonadota</taxon>
        <taxon>Alphaproteobacteria</taxon>
        <taxon>Hyphomicrobiales</taxon>
        <taxon>Methylobacteriaceae</taxon>
        <taxon>Methylorubrum</taxon>
    </lineage>
</organism>
<evidence type="ECO:0000313" key="3">
    <source>
        <dbReference type="Proteomes" id="UP001223720"/>
    </source>
</evidence>
<evidence type="ECO:0000313" key="2">
    <source>
        <dbReference type="EMBL" id="WHQ70576.1"/>
    </source>
</evidence>
<evidence type="ECO:0000256" key="1">
    <source>
        <dbReference type="SAM" id="MobiDB-lite"/>
    </source>
</evidence>
<protein>
    <submittedName>
        <fullName evidence="2">Uncharacterized protein</fullName>
    </submittedName>
</protein>